<proteinExistence type="inferred from homology"/>
<evidence type="ECO:0000256" key="2">
    <source>
        <dbReference type="ARBA" id="ARBA00023002"/>
    </source>
</evidence>
<dbReference type="GO" id="GO:0050664">
    <property type="term" value="F:oxidoreductase activity, acting on NAD(P)H, oxygen as acceptor"/>
    <property type="evidence" value="ECO:0007669"/>
    <property type="project" value="TreeGrafter"/>
</dbReference>
<dbReference type="EMBL" id="JAVRRJ010000005">
    <property type="protein sequence ID" value="KAK5084492.1"/>
    <property type="molecule type" value="Genomic_DNA"/>
</dbReference>
<evidence type="ECO:0000313" key="4">
    <source>
        <dbReference type="Proteomes" id="UP001309876"/>
    </source>
</evidence>
<keyword evidence="4" id="KW-1185">Reference proteome</keyword>
<dbReference type="PRINTS" id="PR00081">
    <property type="entry name" value="GDHRDH"/>
</dbReference>
<keyword evidence="2" id="KW-0560">Oxidoreductase</keyword>
<dbReference type="InterPro" id="IPR036291">
    <property type="entry name" value="NAD(P)-bd_dom_sf"/>
</dbReference>
<dbReference type="PANTHER" id="PTHR43008:SF7">
    <property type="entry name" value="SHORT CHAIN DEHYDROGENASE_REDUCTASE (AFU_ORTHOLOGUE AFUA_2G00830)"/>
    <property type="match status" value="1"/>
</dbReference>
<accession>A0AAN7Y5K3</accession>
<dbReference type="AlphaFoldDB" id="A0AAN7Y5K3"/>
<reference evidence="3 4" key="1">
    <citation type="submission" date="2023-08" db="EMBL/GenBank/DDBJ databases">
        <title>Black Yeasts Isolated from many extreme environments.</title>
        <authorList>
            <person name="Coleine C."/>
            <person name="Stajich J.E."/>
            <person name="Selbmann L."/>
        </authorList>
    </citation>
    <scope>NUCLEOTIDE SEQUENCE [LARGE SCALE GENOMIC DNA]</scope>
    <source>
        <strain evidence="3 4">CCFEE 5910</strain>
    </source>
</reference>
<protein>
    <recommendedName>
        <fullName evidence="5">Short chain dehydrogenase/reductase</fullName>
    </recommendedName>
</protein>
<dbReference type="SUPFAM" id="SSF51735">
    <property type="entry name" value="NAD(P)-binding Rossmann-fold domains"/>
    <property type="match status" value="1"/>
</dbReference>
<name>A0AAN7Y5K3_9EURO</name>
<dbReference type="Proteomes" id="UP001309876">
    <property type="component" value="Unassembled WGS sequence"/>
</dbReference>
<dbReference type="CDD" id="cd05233">
    <property type="entry name" value="SDR_c"/>
    <property type="match status" value="1"/>
</dbReference>
<dbReference type="InterPro" id="IPR002347">
    <property type="entry name" value="SDR_fam"/>
</dbReference>
<evidence type="ECO:0008006" key="5">
    <source>
        <dbReference type="Google" id="ProtNLM"/>
    </source>
</evidence>
<gene>
    <name evidence="3" type="ORF">LTR05_005569</name>
</gene>
<dbReference type="PANTHER" id="PTHR43008">
    <property type="entry name" value="BENZIL REDUCTASE"/>
    <property type="match status" value="1"/>
</dbReference>
<organism evidence="3 4">
    <name type="scientific">Lithohypha guttulata</name>
    <dbReference type="NCBI Taxonomy" id="1690604"/>
    <lineage>
        <taxon>Eukaryota</taxon>
        <taxon>Fungi</taxon>
        <taxon>Dikarya</taxon>
        <taxon>Ascomycota</taxon>
        <taxon>Pezizomycotina</taxon>
        <taxon>Eurotiomycetes</taxon>
        <taxon>Chaetothyriomycetidae</taxon>
        <taxon>Chaetothyriales</taxon>
        <taxon>Trichomeriaceae</taxon>
        <taxon>Lithohypha</taxon>
    </lineage>
</organism>
<comment type="caution">
    <text evidence="3">The sequence shown here is derived from an EMBL/GenBank/DDBJ whole genome shotgun (WGS) entry which is preliminary data.</text>
</comment>
<evidence type="ECO:0000256" key="1">
    <source>
        <dbReference type="ARBA" id="ARBA00006484"/>
    </source>
</evidence>
<sequence>MLSSMYVATTSSSNMTTFFRSGATALISGGASGVGFAMAQLCRNHGMHIALIDYNTSNLQAAQKALSGTSDLKTETYQLDVGDLSAWKAILPKVQSTFPSLDLLMLNAGTSVNPSTKQPYEDVEYFQKTLNTNMYGVINGLATFLPMLQDSAKSSKDRGSHSVIITGSKQGITNPPGAQNPAYNMSKSAIKTLAEHLAHDLRTEKSPSYSPGISVHLLIPGWTYTGLSGNSGPTPSKEQLAKKNDGAWLPAQVAEYAEKKIGQGKFYIVCPDNDVDEALDMARMEYAIGDVVQGRSALSRWDAKYEKKAADEIKKRADELRK</sequence>
<evidence type="ECO:0000313" key="3">
    <source>
        <dbReference type="EMBL" id="KAK5084492.1"/>
    </source>
</evidence>
<dbReference type="GO" id="GO:0016616">
    <property type="term" value="F:oxidoreductase activity, acting on the CH-OH group of donors, NAD or NADP as acceptor"/>
    <property type="evidence" value="ECO:0007669"/>
    <property type="project" value="UniProtKB-ARBA"/>
</dbReference>
<comment type="similarity">
    <text evidence="1">Belongs to the short-chain dehydrogenases/reductases (SDR) family.</text>
</comment>
<dbReference type="Pfam" id="PF00106">
    <property type="entry name" value="adh_short"/>
    <property type="match status" value="1"/>
</dbReference>
<dbReference type="Gene3D" id="3.40.50.720">
    <property type="entry name" value="NAD(P)-binding Rossmann-like Domain"/>
    <property type="match status" value="1"/>
</dbReference>